<evidence type="ECO:0000313" key="3">
    <source>
        <dbReference type="Proteomes" id="UP000028411"/>
    </source>
</evidence>
<organism evidence="2 3">
    <name type="scientific">Sphingobium chlorophenolicum</name>
    <dbReference type="NCBI Taxonomy" id="46429"/>
    <lineage>
        <taxon>Bacteria</taxon>
        <taxon>Pseudomonadati</taxon>
        <taxon>Pseudomonadota</taxon>
        <taxon>Alphaproteobacteria</taxon>
        <taxon>Sphingomonadales</taxon>
        <taxon>Sphingomonadaceae</taxon>
        <taxon>Sphingobium</taxon>
    </lineage>
</organism>
<dbReference type="EMBL" id="JFHR01000006">
    <property type="protein sequence ID" value="KEQ54893.1"/>
    <property type="molecule type" value="Genomic_DNA"/>
</dbReference>
<comment type="caution">
    <text evidence="2">The sequence shown here is derived from an EMBL/GenBank/DDBJ whole genome shotgun (WGS) entry which is preliminary data.</text>
</comment>
<sequence>MADTIPPYAKRGGPSAQPMVEGKWRDLRIFPSTTLTRGPPPHLSMGRNRIGPFSTQITQSGES</sequence>
<proteinExistence type="predicted"/>
<protein>
    <submittedName>
        <fullName evidence="2">Uncharacterized protein</fullName>
    </submittedName>
</protein>
<evidence type="ECO:0000256" key="1">
    <source>
        <dbReference type="SAM" id="MobiDB-lite"/>
    </source>
</evidence>
<accession>A0A081RI70</accession>
<reference evidence="2 3" key="1">
    <citation type="submission" date="2014-02" db="EMBL/GenBank/DDBJ databases">
        <title>Whole genome sequence of Sphingobium chlorophenolicum NBRC 16172.</title>
        <authorList>
            <person name="Gan H.M."/>
            <person name="Gan H.Y."/>
            <person name="Chew T.H."/>
            <person name="Savka M.A."/>
        </authorList>
    </citation>
    <scope>NUCLEOTIDE SEQUENCE [LARGE SCALE GENOMIC DNA]</scope>
    <source>
        <strain evidence="2 3">NBRC 16172</strain>
    </source>
</reference>
<feature type="region of interest" description="Disordered" evidence="1">
    <location>
        <begin position="1"/>
        <end position="63"/>
    </location>
</feature>
<feature type="compositionally biased region" description="Polar residues" evidence="1">
    <location>
        <begin position="53"/>
        <end position="63"/>
    </location>
</feature>
<dbReference type="Proteomes" id="UP000028411">
    <property type="component" value="Unassembled WGS sequence"/>
</dbReference>
<evidence type="ECO:0000313" key="2">
    <source>
        <dbReference type="EMBL" id="KEQ54893.1"/>
    </source>
</evidence>
<name>A0A081RI70_SPHCR</name>
<gene>
    <name evidence="2" type="ORF">BV95_00805</name>
</gene>
<dbReference type="AlphaFoldDB" id="A0A081RI70"/>